<dbReference type="NCBIfam" id="NF003349">
    <property type="entry name" value="PRK04375.1-2"/>
    <property type="match status" value="1"/>
</dbReference>
<dbReference type="GO" id="GO:0048034">
    <property type="term" value="P:heme O biosynthetic process"/>
    <property type="evidence" value="ECO:0007669"/>
    <property type="project" value="UniProtKB-UniRule"/>
</dbReference>
<dbReference type="InterPro" id="IPR044878">
    <property type="entry name" value="UbiA_sf"/>
</dbReference>
<evidence type="ECO:0000313" key="10">
    <source>
        <dbReference type="Proteomes" id="UP000637695"/>
    </source>
</evidence>
<dbReference type="GO" id="GO:0008495">
    <property type="term" value="F:protoheme IX farnesyltransferase activity"/>
    <property type="evidence" value="ECO:0007669"/>
    <property type="project" value="UniProtKB-UniRule"/>
</dbReference>
<keyword evidence="2 8" id="KW-0808">Transferase</keyword>
<accession>A0A917K747</accession>
<evidence type="ECO:0000256" key="7">
    <source>
        <dbReference type="ARBA" id="ARBA00047690"/>
    </source>
</evidence>
<evidence type="ECO:0000256" key="6">
    <source>
        <dbReference type="ARBA" id="ARBA00023136"/>
    </source>
</evidence>
<comment type="catalytic activity">
    <reaction evidence="7 8">
        <text>heme b + (2E,6E)-farnesyl diphosphate + H2O = Fe(II)-heme o + diphosphate</text>
        <dbReference type="Rhea" id="RHEA:28070"/>
        <dbReference type="ChEBI" id="CHEBI:15377"/>
        <dbReference type="ChEBI" id="CHEBI:33019"/>
        <dbReference type="ChEBI" id="CHEBI:60344"/>
        <dbReference type="ChEBI" id="CHEBI:60530"/>
        <dbReference type="ChEBI" id="CHEBI:175763"/>
        <dbReference type="EC" id="2.5.1.141"/>
    </reaction>
</comment>
<feature type="transmembrane region" description="Helical" evidence="8">
    <location>
        <begin position="32"/>
        <end position="53"/>
    </location>
</feature>
<evidence type="ECO:0000256" key="8">
    <source>
        <dbReference type="HAMAP-Rule" id="MF_00154"/>
    </source>
</evidence>
<dbReference type="Proteomes" id="UP000637695">
    <property type="component" value="Unassembled WGS sequence"/>
</dbReference>
<evidence type="ECO:0000256" key="5">
    <source>
        <dbReference type="ARBA" id="ARBA00023133"/>
    </source>
</evidence>
<dbReference type="GO" id="GO:0005886">
    <property type="term" value="C:plasma membrane"/>
    <property type="evidence" value="ECO:0007669"/>
    <property type="project" value="UniProtKB-SubCell"/>
</dbReference>
<protein>
    <recommendedName>
        <fullName evidence="8">Protoheme IX farnesyltransferase</fullName>
        <ecNumber evidence="8">2.5.1.141</ecNumber>
    </recommendedName>
    <alternativeName>
        <fullName evidence="8">Heme B farnesyltransferase</fullName>
    </alternativeName>
    <alternativeName>
        <fullName evidence="8">Heme O synthase</fullName>
    </alternativeName>
</protein>
<comment type="subunit">
    <text evidence="8">Interacts with CtaA.</text>
</comment>
<evidence type="ECO:0000313" key="9">
    <source>
        <dbReference type="EMBL" id="GGJ01468.1"/>
    </source>
</evidence>
<comment type="subcellular location">
    <subcellularLocation>
        <location evidence="8">Cell membrane</location>
        <topology evidence="8">Multi-pass membrane protein</topology>
    </subcellularLocation>
    <subcellularLocation>
        <location evidence="1">Membrane</location>
        <topology evidence="1">Multi-pass membrane protein</topology>
    </subcellularLocation>
</comment>
<feature type="transmembrane region" description="Helical" evidence="8">
    <location>
        <begin position="236"/>
        <end position="253"/>
    </location>
</feature>
<keyword evidence="4 8" id="KW-1133">Transmembrane helix</keyword>
<feature type="transmembrane region" description="Helical" evidence="8">
    <location>
        <begin position="133"/>
        <end position="153"/>
    </location>
</feature>
<organism evidence="9 10">
    <name type="scientific">Alicyclobacillus cellulosilyticus</name>
    <dbReference type="NCBI Taxonomy" id="1003997"/>
    <lineage>
        <taxon>Bacteria</taxon>
        <taxon>Bacillati</taxon>
        <taxon>Bacillota</taxon>
        <taxon>Bacilli</taxon>
        <taxon>Bacillales</taxon>
        <taxon>Alicyclobacillaceae</taxon>
        <taxon>Alicyclobacillus</taxon>
    </lineage>
</organism>
<dbReference type="EC" id="2.5.1.141" evidence="8"/>
<name>A0A917K747_9BACL</name>
<dbReference type="PROSITE" id="PS00943">
    <property type="entry name" value="UBIA"/>
    <property type="match status" value="1"/>
</dbReference>
<dbReference type="EMBL" id="BMOY01000009">
    <property type="protein sequence ID" value="GGJ01468.1"/>
    <property type="molecule type" value="Genomic_DNA"/>
</dbReference>
<comment type="caution">
    <text evidence="9">The sequence shown here is derived from an EMBL/GenBank/DDBJ whole genome shotgun (WGS) entry which is preliminary data.</text>
</comment>
<keyword evidence="5 8" id="KW-0350">Heme biosynthesis</keyword>
<reference evidence="9" key="1">
    <citation type="journal article" date="2014" name="Int. J. Syst. Evol. Microbiol.">
        <title>Complete genome sequence of Corynebacterium casei LMG S-19264T (=DSM 44701T), isolated from a smear-ripened cheese.</title>
        <authorList>
            <consortium name="US DOE Joint Genome Institute (JGI-PGF)"/>
            <person name="Walter F."/>
            <person name="Albersmeier A."/>
            <person name="Kalinowski J."/>
            <person name="Ruckert C."/>
        </authorList>
    </citation>
    <scope>NUCLEOTIDE SEQUENCE</scope>
    <source>
        <strain evidence="9">JCM 18487</strain>
    </source>
</reference>
<keyword evidence="6 8" id="KW-0472">Membrane</keyword>
<feature type="transmembrane region" description="Helical" evidence="8">
    <location>
        <begin position="291"/>
        <end position="311"/>
    </location>
</feature>
<dbReference type="PANTHER" id="PTHR43448">
    <property type="entry name" value="PROTOHEME IX FARNESYLTRANSFERASE, MITOCHONDRIAL"/>
    <property type="match status" value="1"/>
</dbReference>
<keyword evidence="3 8" id="KW-0812">Transmembrane</keyword>
<reference evidence="9" key="2">
    <citation type="submission" date="2020-09" db="EMBL/GenBank/DDBJ databases">
        <authorList>
            <person name="Sun Q."/>
            <person name="Ohkuma M."/>
        </authorList>
    </citation>
    <scope>NUCLEOTIDE SEQUENCE</scope>
    <source>
        <strain evidence="9">JCM 18487</strain>
    </source>
</reference>
<sequence>MGARSLAMGSGTEAVVAEQRTWRHVVSQCRDLVSLTKVGITVANLMATFAGYWVGCHGHPQWGSLVWTLLGAALVVAAGATLNNYIDRDIDDRMERTKTRALVTGKVSPQTALWFGVSLGVAGTAVLALGVNLTAAACGLAGLVMYAYVYTVWLKRTTTLSTVLGGAAGAAPPLLGWAGGSGGSLGLSAWVLFTVFFLWQPPHFLPLAMRRSEEYRAAGIPMLPVVRGFVETKVQILLYTVAMVVTSWFLYLLGDENVLYLLTVLVLGVGYVYQAVRGLFVTDDLAWAAKVFRYSLIYLTVLCVALVLGVVR</sequence>
<feature type="transmembrane region" description="Helical" evidence="8">
    <location>
        <begin position="258"/>
        <end position="276"/>
    </location>
</feature>
<dbReference type="InterPro" id="IPR006369">
    <property type="entry name" value="Protohaem_IX_farnesylTrfase"/>
</dbReference>
<dbReference type="HAMAP" id="MF_00154">
    <property type="entry name" value="CyoE_CtaB"/>
    <property type="match status" value="1"/>
</dbReference>
<evidence type="ECO:0000256" key="2">
    <source>
        <dbReference type="ARBA" id="ARBA00022679"/>
    </source>
</evidence>
<dbReference type="RefSeq" id="WP_188881338.1">
    <property type="nucleotide sequence ID" value="NZ_BMOY01000009.1"/>
</dbReference>
<evidence type="ECO:0000256" key="4">
    <source>
        <dbReference type="ARBA" id="ARBA00022989"/>
    </source>
</evidence>
<feature type="transmembrane region" description="Helical" evidence="8">
    <location>
        <begin position="65"/>
        <end position="86"/>
    </location>
</feature>
<comment type="miscellaneous">
    <text evidence="8">Carbon 2 of the heme B porphyrin ring is defined according to the Fischer nomenclature.</text>
</comment>
<dbReference type="NCBIfam" id="TIGR01473">
    <property type="entry name" value="cyoE_ctaB"/>
    <property type="match status" value="1"/>
</dbReference>
<dbReference type="Gene3D" id="1.10.357.140">
    <property type="entry name" value="UbiA prenyltransferase"/>
    <property type="match status" value="1"/>
</dbReference>
<dbReference type="InterPro" id="IPR000537">
    <property type="entry name" value="UbiA_prenyltransferase"/>
</dbReference>
<evidence type="ECO:0000256" key="3">
    <source>
        <dbReference type="ARBA" id="ARBA00022692"/>
    </source>
</evidence>
<keyword evidence="8" id="KW-1003">Cell membrane</keyword>
<proteinExistence type="inferred from homology"/>
<keyword evidence="10" id="KW-1185">Reference proteome</keyword>
<gene>
    <name evidence="9" type="primary">ctaB2</name>
    <name evidence="8" type="synonym">ctaB</name>
    <name evidence="9" type="ORF">GCM10010885_08360</name>
</gene>
<dbReference type="Pfam" id="PF01040">
    <property type="entry name" value="UbiA"/>
    <property type="match status" value="1"/>
</dbReference>
<feature type="transmembrane region" description="Helical" evidence="8">
    <location>
        <begin position="174"/>
        <end position="199"/>
    </location>
</feature>
<dbReference type="InterPro" id="IPR030470">
    <property type="entry name" value="UbiA_prenylTrfase_CS"/>
</dbReference>
<evidence type="ECO:0000256" key="1">
    <source>
        <dbReference type="ARBA" id="ARBA00004141"/>
    </source>
</evidence>
<feature type="transmembrane region" description="Helical" evidence="8">
    <location>
        <begin position="107"/>
        <end position="127"/>
    </location>
</feature>
<comment type="function">
    <text evidence="8">Converts heme B (protoheme IX) to heme O by substitution of the vinyl group on carbon 2 of heme B porphyrin ring with a hydroxyethyl farnesyl side group.</text>
</comment>
<dbReference type="CDD" id="cd13957">
    <property type="entry name" value="PT_UbiA_Cox10"/>
    <property type="match status" value="1"/>
</dbReference>
<dbReference type="PANTHER" id="PTHR43448:SF2">
    <property type="entry name" value="PROTOHEME IX FARNESYLTRANSFERASE, MITOCHONDRIAL"/>
    <property type="match status" value="1"/>
</dbReference>
<comment type="similarity">
    <text evidence="8">Belongs to the UbiA prenyltransferase family. Protoheme IX farnesyltransferase subfamily.</text>
</comment>
<comment type="pathway">
    <text evidence="8">Porphyrin-containing compound metabolism; heme O biosynthesis; heme O from protoheme: step 1/1.</text>
</comment>
<dbReference type="AlphaFoldDB" id="A0A917K747"/>